<dbReference type="Pfam" id="PF10988">
    <property type="entry name" value="DUF2807"/>
    <property type="match status" value="1"/>
</dbReference>
<evidence type="ECO:0000313" key="3">
    <source>
        <dbReference type="EMBL" id="TFD94265.1"/>
    </source>
</evidence>
<comment type="caution">
    <text evidence="3">The sequence shown here is derived from an EMBL/GenBank/DDBJ whole genome shotgun (WGS) entry which is preliminary data.</text>
</comment>
<dbReference type="PANTHER" id="PTHR39200:SF1">
    <property type="entry name" value="AUTO-TRANSPORTER ADHESIN HEAD GIN DOMAIN-CONTAINING PROTEIN-RELATED"/>
    <property type="match status" value="1"/>
</dbReference>
<keyword evidence="1" id="KW-0732">Signal</keyword>
<keyword evidence="4" id="KW-1185">Reference proteome</keyword>
<name>A0A4Y8KWB3_9BACT</name>
<protein>
    <submittedName>
        <fullName evidence="3">DUF2807 domain-containing protein</fullName>
    </submittedName>
</protein>
<organism evidence="3 4">
    <name type="scientific">Dysgonomonas capnocytophagoides</name>
    <dbReference type="NCBI Taxonomy" id="45254"/>
    <lineage>
        <taxon>Bacteria</taxon>
        <taxon>Pseudomonadati</taxon>
        <taxon>Bacteroidota</taxon>
        <taxon>Bacteroidia</taxon>
        <taxon>Bacteroidales</taxon>
        <taxon>Dysgonomonadaceae</taxon>
        <taxon>Dysgonomonas</taxon>
    </lineage>
</organism>
<evidence type="ECO:0000259" key="2">
    <source>
        <dbReference type="Pfam" id="PF10988"/>
    </source>
</evidence>
<feature type="domain" description="Putative auto-transporter adhesin head GIN" evidence="2">
    <location>
        <begin position="52"/>
        <end position="234"/>
    </location>
</feature>
<dbReference type="RefSeq" id="WP_026625518.1">
    <property type="nucleotide sequence ID" value="NZ_JAWZLG010000100.1"/>
</dbReference>
<feature type="chain" id="PRO_5021481718" evidence="1">
    <location>
        <begin position="27"/>
        <end position="250"/>
    </location>
</feature>
<dbReference type="Gene3D" id="2.160.20.120">
    <property type="match status" value="1"/>
</dbReference>
<dbReference type="PANTHER" id="PTHR39200">
    <property type="entry name" value="HYPOTHETICAL EXPORTED PROTEIN"/>
    <property type="match status" value="1"/>
</dbReference>
<proteinExistence type="predicted"/>
<dbReference type="Proteomes" id="UP000297861">
    <property type="component" value="Unassembled WGS sequence"/>
</dbReference>
<sequence>MKNILLLFICIFAITSCNVGVSPSFANSYSTSSTKTVKGNSNIVQKEYTIGNYSKIDIQNFTNIVYEQKEGVRPYIRLETDENLIPYYLLEVKDETLIIRSIENVNTKHCTVYTNSTSLSEIWVSGVSNIELKGKVNSETLVFQLAGVSNITADNLHYNKITVNFSGVGDVNLGGEAQKAVFNISGKGNIQASDLNAKNVDCNISGVGSAKVSAYQKLKASVGGIGNIRYKGNPKQTELYKNGIGSIKAE</sequence>
<evidence type="ECO:0000313" key="4">
    <source>
        <dbReference type="Proteomes" id="UP000297861"/>
    </source>
</evidence>
<feature type="signal peptide" evidence="1">
    <location>
        <begin position="1"/>
        <end position="26"/>
    </location>
</feature>
<gene>
    <name evidence="3" type="ORF">E2605_16020</name>
</gene>
<dbReference type="OrthoDB" id="995605at2"/>
<dbReference type="STRING" id="1121485.GCA_000426485_01328"/>
<accession>A0A4Y8KWB3</accession>
<evidence type="ECO:0000256" key="1">
    <source>
        <dbReference type="SAM" id="SignalP"/>
    </source>
</evidence>
<dbReference type="AlphaFoldDB" id="A0A4Y8KWB3"/>
<dbReference type="PROSITE" id="PS51257">
    <property type="entry name" value="PROKAR_LIPOPROTEIN"/>
    <property type="match status" value="1"/>
</dbReference>
<reference evidence="3 4" key="1">
    <citation type="submission" date="2019-03" db="EMBL/GenBank/DDBJ databases">
        <title>San Antonio Military Medical Center submission to MRSN (WRAIR), pending publication.</title>
        <authorList>
            <person name="Blyth D.M."/>
            <person name="Mccarthy S.L."/>
            <person name="Schall S.E."/>
            <person name="Stam J.A."/>
            <person name="Ong A.C."/>
            <person name="Mcgann P.T."/>
        </authorList>
    </citation>
    <scope>NUCLEOTIDE SEQUENCE [LARGE SCALE GENOMIC DNA]</scope>
    <source>
        <strain evidence="3 4">MRSN571793</strain>
    </source>
</reference>
<dbReference type="InterPro" id="IPR021255">
    <property type="entry name" value="DUF2807"/>
</dbReference>
<dbReference type="EMBL" id="SOML01000011">
    <property type="protein sequence ID" value="TFD94265.1"/>
    <property type="molecule type" value="Genomic_DNA"/>
</dbReference>